<name>A0AA91EWU5_9MYCO</name>
<proteinExistence type="predicted"/>
<comment type="caution">
    <text evidence="1">The sequence shown here is derived from an EMBL/GenBank/DDBJ whole genome shotgun (WGS) entry which is preliminary data.</text>
</comment>
<dbReference type="Proteomes" id="UP000093712">
    <property type="component" value="Unassembled WGS sequence"/>
</dbReference>
<dbReference type="Gene3D" id="3.10.310.10">
    <property type="entry name" value="Diaminopimelate Epimerase, Chain A, domain 1"/>
    <property type="match status" value="1"/>
</dbReference>
<dbReference type="EMBL" id="LZME01000126">
    <property type="protein sequence ID" value="OBK82452.1"/>
    <property type="molecule type" value="Genomic_DNA"/>
</dbReference>
<dbReference type="RefSeq" id="WP_065041679.1">
    <property type="nucleotide sequence ID" value="NZ_LZME01000126.1"/>
</dbReference>
<dbReference type="AlphaFoldDB" id="A0AA91EWU5"/>
<evidence type="ECO:0000313" key="2">
    <source>
        <dbReference type="Proteomes" id="UP000093712"/>
    </source>
</evidence>
<accession>A0AA91EWU5</accession>
<gene>
    <name evidence="1" type="ORF">A5649_08945</name>
</gene>
<dbReference type="SUPFAM" id="SSF54506">
    <property type="entry name" value="Diaminopimelate epimerase-like"/>
    <property type="match status" value="1"/>
</dbReference>
<reference evidence="1 2" key="1">
    <citation type="submission" date="2016-06" db="EMBL/GenBank/DDBJ databases">
        <authorList>
            <person name="Sutton G."/>
            <person name="Brinkac L."/>
            <person name="Sanka R."/>
            <person name="Adams M."/>
            <person name="Lau E."/>
            <person name="Garcia-Basteiro A."/>
            <person name="Lopez-Varela E."/>
            <person name="Palencia S."/>
        </authorList>
    </citation>
    <scope>NUCLEOTIDE SEQUENCE [LARGE SCALE GENOMIC DNA]</scope>
    <source>
        <strain evidence="1 2">1211594.5</strain>
    </source>
</reference>
<organism evidence="1 2">
    <name type="scientific">Mycolicibacter heraklionensis</name>
    <dbReference type="NCBI Taxonomy" id="512402"/>
    <lineage>
        <taxon>Bacteria</taxon>
        <taxon>Bacillati</taxon>
        <taxon>Actinomycetota</taxon>
        <taxon>Actinomycetes</taxon>
        <taxon>Mycobacteriales</taxon>
        <taxon>Mycobacteriaceae</taxon>
        <taxon>Mycolicibacter</taxon>
    </lineage>
</organism>
<sequence length="165" mass="17567">MDFAKGYEGRSDFLLLLDPPSALSLEARSVQVLCDRRHGLGADAVARVTVAGSAREAGVFDLLPDGVTADDWYLDRRGARGSATPEPTAGLRLFAHFLWAAGLERRPRYIVGTPAGASTVELITVDAAHAEVSITDANGTTVGPSVIVAQGKINNRWWRSHVVSG</sequence>
<protein>
    <submittedName>
        <fullName evidence="1">Uncharacterized protein</fullName>
    </submittedName>
</protein>
<evidence type="ECO:0000313" key="1">
    <source>
        <dbReference type="EMBL" id="OBK82452.1"/>
    </source>
</evidence>